<dbReference type="Proteomes" id="UP000540685">
    <property type="component" value="Unassembled WGS sequence"/>
</dbReference>
<dbReference type="PANTHER" id="PTHR48111">
    <property type="entry name" value="REGULATOR OF RPOS"/>
    <property type="match status" value="1"/>
</dbReference>
<feature type="coiled-coil region" evidence="5">
    <location>
        <begin position="115"/>
        <end position="142"/>
    </location>
</feature>
<dbReference type="InterPro" id="IPR016032">
    <property type="entry name" value="Sig_transdc_resp-reg_C-effctor"/>
</dbReference>
<dbReference type="GO" id="GO:0006355">
    <property type="term" value="P:regulation of DNA-templated transcription"/>
    <property type="evidence" value="ECO:0007669"/>
    <property type="project" value="InterPro"/>
</dbReference>
<comment type="caution">
    <text evidence="7">The sequence shown here is derived from an EMBL/GenBank/DDBJ whole genome shotgun (WGS) entry which is preliminary data.</text>
</comment>
<dbReference type="PROSITE" id="PS51755">
    <property type="entry name" value="OMPR_PHOB"/>
    <property type="match status" value="1"/>
</dbReference>
<dbReference type="GO" id="GO:0000156">
    <property type="term" value="F:phosphorelay response regulator activity"/>
    <property type="evidence" value="ECO:0007669"/>
    <property type="project" value="TreeGrafter"/>
</dbReference>
<keyword evidence="2" id="KW-0902">Two-component regulatory system</keyword>
<gene>
    <name evidence="7" type="ORF">F4562_003358</name>
</gene>
<protein>
    <submittedName>
        <fullName evidence="7">DNA-binding winged helix-turn-helix (WHTH) protein</fullName>
    </submittedName>
</protein>
<dbReference type="GO" id="GO:0005829">
    <property type="term" value="C:cytosol"/>
    <property type="evidence" value="ECO:0007669"/>
    <property type="project" value="TreeGrafter"/>
</dbReference>
<keyword evidence="5" id="KW-0175">Coiled coil</keyword>
<evidence type="ECO:0000256" key="3">
    <source>
        <dbReference type="ARBA" id="ARBA00023125"/>
    </source>
</evidence>
<evidence type="ECO:0000259" key="6">
    <source>
        <dbReference type="PROSITE" id="PS51755"/>
    </source>
</evidence>
<dbReference type="InterPro" id="IPR039420">
    <property type="entry name" value="WalR-like"/>
</dbReference>
<dbReference type="Pfam" id="PF00486">
    <property type="entry name" value="Trans_reg_C"/>
    <property type="match status" value="1"/>
</dbReference>
<dbReference type="Gene3D" id="1.10.10.10">
    <property type="entry name" value="Winged helix-like DNA-binding domain superfamily/Winged helix DNA-binding domain"/>
    <property type="match status" value="1"/>
</dbReference>
<evidence type="ECO:0000256" key="2">
    <source>
        <dbReference type="ARBA" id="ARBA00023012"/>
    </source>
</evidence>
<dbReference type="GO" id="GO:0032993">
    <property type="term" value="C:protein-DNA complex"/>
    <property type="evidence" value="ECO:0007669"/>
    <property type="project" value="TreeGrafter"/>
</dbReference>
<dbReference type="PANTHER" id="PTHR48111:SF40">
    <property type="entry name" value="PHOSPHATE REGULON TRANSCRIPTIONAL REGULATORY PROTEIN PHOB"/>
    <property type="match status" value="1"/>
</dbReference>
<evidence type="ECO:0000256" key="5">
    <source>
        <dbReference type="SAM" id="Coils"/>
    </source>
</evidence>
<dbReference type="SUPFAM" id="SSF46894">
    <property type="entry name" value="C-terminal effector domain of the bipartite response regulators"/>
    <property type="match status" value="1"/>
</dbReference>
<keyword evidence="3 4" id="KW-0238">DNA-binding</keyword>
<reference evidence="7 8" key="1">
    <citation type="submission" date="2020-08" db="EMBL/GenBank/DDBJ databases">
        <title>Sequencing the genomes of 1000 actinobacteria strains.</title>
        <authorList>
            <person name="Klenk H.-P."/>
        </authorList>
    </citation>
    <scope>NUCLEOTIDE SEQUENCE [LARGE SCALE GENOMIC DNA]</scope>
    <source>
        <strain evidence="7 8">DSM 46887</strain>
    </source>
</reference>
<organism evidence="7 8">
    <name type="scientific">Streptosporangium becharense</name>
    <dbReference type="NCBI Taxonomy" id="1816182"/>
    <lineage>
        <taxon>Bacteria</taxon>
        <taxon>Bacillati</taxon>
        <taxon>Actinomycetota</taxon>
        <taxon>Actinomycetes</taxon>
        <taxon>Streptosporangiales</taxon>
        <taxon>Streptosporangiaceae</taxon>
        <taxon>Streptosporangium</taxon>
    </lineage>
</organism>
<feature type="DNA-binding region" description="OmpR/PhoB-type" evidence="4">
    <location>
        <begin position="1"/>
        <end position="97"/>
    </location>
</feature>
<dbReference type="SMART" id="SM00862">
    <property type="entry name" value="Trans_reg_C"/>
    <property type="match status" value="1"/>
</dbReference>
<name>A0A7W9IHB8_9ACTN</name>
<dbReference type="AlphaFoldDB" id="A0A7W9IHB8"/>
<evidence type="ECO:0000313" key="8">
    <source>
        <dbReference type="Proteomes" id="UP000540685"/>
    </source>
</evidence>
<dbReference type="CDD" id="cd00383">
    <property type="entry name" value="trans_reg_C"/>
    <property type="match status" value="1"/>
</dbReference>
<feature type="domain" description="OmpR/PhoB-type" evidence="6">
    <location>
        <begin position="1"/>
        <end position="97"/>
    </location>
</feature>
<dbReference type="GO" id="GO:0000976">
    <property type="term" value="F:transcription cis-regulatory region binding"/>
    <property type="evidence" value="ECO:0007669"/>
    <property type="project" value="TreeGrafter"/>
</dbReference>
<dbReference type="InterPro" id="IPR001867">
    <property type="entry name" value="OmpR/PhoB-type_DNA-bd"/>
</dbReference>
<dbReference type="EMBL" id="JACHMP010000001">
    <property type="protein sequence ID" value="MBB5820296.1"/>
    <property type="molecule type" value="Genomic_DNA"/>
</dbReference>
<evidence type="ECO:0000313" key="7">
    <source>
        <dbReference type="EMBL" id="MBB5820296.1"/>
    </source>
</evidence>
<keyword evidence="8" id="KW-1185">Reference proteome</keyword>
<evidence type="ECO:0000256" key="1">
    <source>
        <dbReference type="ARBA" id="ARBA00022553"/>
    </source>
</evidence>
<accession>A0A7W9IHB8</accession>
<proteinExistence type="predicted"/>
<evidence type="ECO:0000256" key="4">
    <source>
        <dbReference type="PROSITE-ProRule" id="PRU01091"/>
    </source>
</evidence>
<keyword evidence="1" id="KW-0597">Phosphoprotein</keyword>
<sequence length="151" mass="16675">MDDPPPLRVDLRACRVWQGQEELSLTLLEFRLLALLVDHAGVVVTREQIMHEVWGTGWRPSKTLDMHISWLRRKLSDDATWPTYITTVRGIGFRFDGAAEVVGYPASPASAGDALALARAVLAELRALADSAQARLAELERAHTEEVTSSA</sequence>
<dbReference type="InterPro" id="IPR036388">
    <property type="entry name" value="WH-like_DNA-bd_sf"/>
</dbReference>